<evidence type="ECO:0000313" key="12">
    <source>
        <dbReference type="Proteomes" id="UP001183222"/>
    </source>
</evidence>
<feature type="transmembrane region" description="Helical" evidence="9">
    <location>
        <begin position="12"/>
        <end position="30"/>
    </location>
</feature>
<dbReference type="GO" id="GO:0034220">
    <property type="term" value="P:monoatomic ion transmembrane transport"/>
    <property type="evidence" value="ECO:0007669"/>
    <property type="project" value="UniProtKB-KW"/>
</dbReference>
<evidence type="ECO:0000256" key="9">
    <source>
        <dbReference type="SAM" id="Phobius"/>
    </source>
</evidence>
<dbReference type="InterPro" id="IPR013099">
    <property type="entry name" value="K_chnl_dom"/>
</dbReference>
<dbReference type="Gene3D" id="1.10.287.70">
    <property type="match status" value="1"/>
</dbReference>
<evidence type="ECO:0000313" key="11">
    <source>
        <dbReference type="EMBL" id="MDT0276184.1"/>
    </source>
</evidence>
<evidence type="ECO:0000256" key="3">
    <source>
        <dbReference type="ARBA" id="ARBA00022692"/>
    </source>
</evidence>
<name>A0ABU2K7N3_9ACTN</name>
<proteinExistence type="predicted"/>
<dbReference type="RefSeq" id="WP_311344999.1">
    <property type="nucleotide sequence ID" value="NZ_JAVREI010000005.1"/>
</dbReference>
<feature type="transmembrane region" description="Helical" evidence="9">
    <location>
        <begin position="116"/>
        <end position="136"/>
    </location>
</feature>
<dbReference type="Gene3D" id="1.20.5.110">
    <property type="match status" value="1"/>
</dbReference>
<dbReference type="PANTHER" id="PTHR11537">
    <property type="entry name" value="VOLTAGE-GATED POTASSIUM CHANNEL"/>
    <property type="match status" value="1"/>
</dbReference>
<reference evidence="12" key="1">
    <citation type="submission" date="2023-07" db="EMBL/GenBank/DDBJ databases">
        <title>30 novel species of actinomycetes from the DSMZ collection.</title>
        <authorList>
            <person name="Nouioui I."/>
        </authorList>
    </citation>
    <scope>NUCLEOTIDE SEQUENCE [LARGE SCALE GENOMIC DNA]</scope>
    <source>
        <strain evidence="12">DSM 46792</strain>
    </source>
</reference>
<dbReference type="Pfam" id="PF07885">
    <property type="entry name" value="Ion_trans_2"/>
    <property type="match status" value="1"/>
</dbReference>
<dbReference type="InterPro" id="IPR028325">
    <property type="entry name" value="VG_K_chnl"/>
</dbReference>
<keyword evidence="7 11" id="KW-0407">Ion channel</keyword>
<dbReference type="EMBL" id="JAVREI010000005">
    <property type="protein sequence ID" value="MDT0276184.1"/>
    <property type="molecule type" value="Genomic_DNA"/>
</dbReference>
<evidence type="ECO:0000256" key="1">
    <source>
        <dbReference type="ARBA" id="ARBA00004141"/>
    </source>
</evidence>
<dbReference type="Proteomes" id="UP001183222">
    <property type="component" value="Unassembled WGS sequence"/>
</dbReference>
<keyword evidence="6 9" id="KW-0472">Membrane</keyword>
<evidence type="ECO:0000256" key="6">
    <source>
        <dbReference type="ARBA" id="ARBA00023136"/>
    </source>
</evidence>
<evidence type="ECO:0000259" key="10">
    <source>
        <dbReference type="Pfam" id="PF07885"/>
    </source>
</evidence>
<protein>
    <submittedName>
        <fullName evidence="11">Potassium channel family protein</fullName>
    </submittedName>
</protein>
<feature type="region of interest" description="Disordered" evidence="8">
    <location>
        <begin position="234"/>
        <end position="275"/>
    </location>
</feature>
<comment type="subcellular location">
    <subcellularLocation>
        <location evidence="1">Membrane</location>
        <topology evidence="1">Multi-pass membrane protein</topology>
    </subcellularLocation>
</comment>
<feature type="transmembrane region" description="Helical" evidence="9">
    <location>
        <begin position="50"/>
        <end position="66"/>
    </location>
</feature>
<dbReference type="PANTHER" id="PTHR11537:SF254">
    <property type="entry name" value="POTASSIUM VOLTAGE-GATED CHANNEL PROTEIN SHAB"/>
    <property type="match status" value="1"/>
</dbReference>
<organism evidence="11 12">
    <name type="scientific">Blastococcus goldschmidtiae</name>
    <dbReference type="NCBI Taxonomy" id="3075546"/>
    <lineage>
        <taxon>Bacteria</taxon>
        <taxon>Bacillati</taxon>
        <taxon>Actinomycetota</taxon>
        <taxon>Actinomycetes</taxon>
        <taxon>Geodermatophilales</taxon>
        <taxon>Geodermatophilaceae</taxon>
        <taxon>Blastococcus</taxon>
    </lineage>
</organism>
<feature type="transmembrane region" description="Helical" evidence="9">
    <location>
        <begin position="178"/>
        <end position="203"/>
    </location>
</feature>
<keyword evidence="3 9" id="KW-0812">Transmembrane</keyword>
<evidence type="ECO:0000256" key="4">
    <source>
        <dbReference type="ARBA" id="ARBA00022989"/>
    </source>
</evidence>
<keyword evidence="12" id="KW-1185">Reference proteome</keyword>
<keyword evidence="4 9" id="KW-1133">Transmembrane helix</keyword>
<dbReference type="SUPFAM" id="SSF81324">
    <property type="entry name" value="Voltage-gated potassium channels"/>
    <property type="match status" value="1"/>
</dbReference>
<evidence type="ECO:0000256" key="5">
    <source>
        <dbReference type="ARBA" id="ARBA00023065"/>
    </source>
</evidence>
<keyword evidence="2" id="KW-0813">Transport</keyword>
<evidence type="ECO:0000256" key="8">
    <source>
        <dbReference type="SAM" id="MobiDB-lite"/>
    </source>
</evidence>
<keyword evidence="5" id="KW-0406">Ion transport</keyword>
<evidence type="ECO:0000256" key="2">
    <source>
        <dbReference type="ARBA" id="ARBA00022448"/>
    </source>
</evidence>
<comment type="caution">
    <text evidence="11">The sequence shown here is derived from an EMBL/GenBank/DDBJ whole genome shotgun (WGS) entry which is preliminary data.</text>
</comment>
<gene>
    <name evidence="11" type="ORF">RM425_09760</name>
</gene>
<feature type="domain" description="Potassium channel" evidence="10">
    <location>
        <begin position="129"/>
        <end position="203"/>
    </location>
</feature>
<sequence length="275" mass="29528">MTTPRGRRWEELLDWPLTVASVVFLTAYAWPILDPDLDRSWRLLCEVLTWVTWTAFAVDYVVRLALAADRPRFVRANLIDLAVVVLPLLRPLRLLRLVTVLRVLDRYAGGALRGRVLTYVGSATALVMFLAALALLDAERTHPEANVTDFPDALWWAFATVTTVGYGDRFPVTGTCRAIAAGLMLVGIALLGTVTAAVASWLVEKVQQADEAAEAVTRRDIAALTAEVAALRAQLSADRDPGQPEPGGPFSGSGRTGAPSAAPAPPAHDGGGPVR</sequence>
<evidence type="ECO:0000256" key="7">
    <source>
        <dbReference type="ARBA" id="ARBA00023303"/>
    </source>
</evidence>
<accession>A0ABU2K7N3</accession>